<protein>
    <submittedName>
        <fullName evidence="2">Uncharacterized protein</fullName>
    </submittedName>
</protein>
<organism evidence="2 3">
    <name type="scientific">Dryococelus australis</name>
    <dbReference type="NCBI Taxonomy" id="614101"/>
    <lineage>
        <taxon>Eukaryota</taxon>
        <taxon>Metazoa</taxon>
        <taxon>Ecdysozoa</taxon>
        <taxon>Arthropoda</taxon>
        <taxon>Hexapoda</taxon>
        <taxon>Insecta</taxon>
        <taxon>Pterygota</taxon>
        <taxon>Neoptera</taxon>
        <taxon>Polyneoptera</taxon>
        <taxon>Phasmatodea</taxon>
        <taxon>Verophasmatodea</taxon>
        <taxon>Anareolatae</taxon>
        <taxon>Phasmatidae</taxon>
        <taxon>Eurycanthinae</taxon>
        <taxon>Dryococelus</taxon>
    </lineage>
</organism>
<dbReference type="Proteomes" id="UP001159363">
    <property type="component" value="Chromosome 4"/>
</dbReference>
<keyword evidence="3" id="KW-1185">Reference proteome</keyword>
<keyword evidence="1" id="KW-0732">Signal</keyword>
<name>A0ABQ9HI88_9NEOP</name>
<evidence type="ECO:0000313" key="2">
    <source>
        <dbReference type="EMBL" id="KAJ8884055.1"/>
    </source>
</evidence>
<accession>A0ABQ9HI88</accession>
<gene>
    <name evidence="2" type="ORF">PR048_015912</name>
</gene>
<feature type="chain" id="PRO_5045711414" evidence="1">
    <location>
        <begin position="18"/>
        <end position="116"/>
    </location>
</feature>
<evidence type="ECO:0000313" key="3">
    <source>
        <dbReference type="Proteomes" id="UP001159363"/>
    </source>
</evidence>
<sequence length="116" mass="12874">MWMTLLCQVGLFETVTTVEVASNNKVYRTVATWLCVCSVSVKGDITYSKSQFAPVELIILLQLELCGAVLLVGLLNKTLPTLELDSIWMVSPATIWKPFVVNRVVLIVLSTQGSKW</sequence>
<evidence type="ECO:0000256" key="1">
    <source>
        <dbReference type="SAM" id="SignalP"/>
    </source>
</evidence>
<comment type="caution">
    <text evidence="2">The sequence shown here is derived from an EMBL/GenBank/DDBJ whole genome shotgun (WGS) entry which is preliminary data.</text>
</comment>
<dbReference type="EMBL" id="JARBHB010000005">
    <property type="protein sequence ID" value="KAJ8884055.1"/>
    <property type="molecule type" value="Genomic_DNA"/>
</dbReference>
<feature type="signal peptide" evidence="1">
    <location>
        <begin position="1"/>
        <end position="17"/>
    </location>
</feature>
<reference evidence="2 3" key="1">
    <citation type="submission" date="2023-02" db="EMBL/GenBank/DDBJ databases">
        <title>LHISI_Scaffold_Assembly.</title>
        <authorList>
            <person name="Stuart O.P."/>
            <person name="Cleave R."/>
            <person name="Magrath M.J.L."/>
            <person name="Mikheyev A.S."/>
        </authorList>
    </citation>
    <scope>NUCLEOTIDE SEQUENCE [LARGE SCALE GENOMIC DNA]</scope>
    <source>
        <strain evidence="2">Daus_M_001</strain>
        <tissue evidence="2">Leg muscle</tissue>
    </source>
</reference>
<proteinExistence type="predicted"/>